<dbReference type="EMBL" id="CP071696">
    <property type="protein sequence ID" value="QTX04091.1"/>
    <property type="molecule type" value="Genomic_DNA"/>
</dbReference>
<protein>
    <submittedName>
        <fullName evidence="1">Uncharacterized protein</fullName>
    </submittedName>
</protein>
<dbReference type="KEGG" id="aarc:G127AT_12430"/>
<dbReference type="AlphaFoldDB" id="A0A975FLI0"/>
<accession>A0A975FLI0</accession>
<evidence type="ECO:0000313" key="2">
    <source>
        <dbReference type="Proteomes" id="UP000671914"/>
    </source>
</evidence>
<keyword evidence="2" id="KW-1185">Reference proteome</keyword>
<sequence>MRYEMLPGFANVYLEDSWVLGIRSRPGVLEFDLELVLTEEHPLFRPPNSDEQYCYRNARLLFQGVTDLRWGNQDASRPAIDANGSIDFGSIDCLEPHDGMYVVVGDFGRIQVSADPPVIDYTCRW</sequence>
<dbReference type="RefSeq" id="WP_210897341.1">
    <property type="nucleotide sequence ID" value="NZ_CP071696.1"/>
</dbReference>
<evidence type="ECO:0000313" key="1">
    <source>
        <dbReference type="EMBL" id="QTX04091.1"/>
    </source>
</evidence>
<organism evidence="1 2">
    <name type="scientific">Agromyces archimandritae</name>
    <dbReference type="NCBI Taxonomy" id="2781962"/>
    <lineage>
        <taxon>Bacteria</taxon>
        <taxon>Bacillati</taxon>
        <taxon>Actinomycetota</taxon>
        <taxon>Actinomycetes</taxon>
        <taxon>Micrococcales</taxon>
        <taxon>Microbacteriaceae</taxon>
        <taxon>Agromyces</taxon>
    </lineage>
</organism>
<reference evidence="1" key="1">
    <citation type="submission" date="2021-03" db="EMBL/GenBank/DDBJ databases">
        <title>Agromyces archimandritus sp. nov., isolated from the cockroach Archimandrita tessellata.</title>
        <authorList>
            <person name="Guzman J."/>
            <person name="Ortuzar M."/>
            <person name="Poehlein A."/>
            <person name="Daniel R."/>
            <person name="Trujillo M."/>
            <person name="Vilcinskas A."/>
        </authorList>
    </citation>
    <scope>NUCLEOTIDE SEQUENCE</scope>
    <source>
        <strain evidence="1">G127AT</strain>
    </source>
</reference>
<proteinExistence type="predicted"/>
<name>A0A975FLI0_9MICO</name>
<dbReference type="Proteomes" id="UP000671914">
    <property type="component" value="Chromosome"/>
</dbReference>
<gene>
    <name evidence="1" type="ORF">G127AT_12430</name>
</gene>